<organism evidence="2 3">
    <name type="scientific">Raphanus sativus</name>
    <name type="common">Radish</name>
    <name type="synonym">Raphanus raphanistrum var. sativus</name>
    <dbReference type="NCBI Taxonomy" id="3726"/>
    <lineage>
        <taxon>Eukaryota</taxon>
        <taxon>Viridiplantae</taxon>
        <taxon>Streptophyta</taxon>
        <taxon>Embryophyta</taxon>
        <taxon>Tracheophyta</taxon>
        <taxon>Spermatophyta</taxon>
        <taxon>Magnoliopsida</taxon>
        <taxon>eudicotyledons</taxon>
        <taxon>Gunneridae</taxon>
        <taxon>Pentapetalae</taxon>
        <taxon>rosids</taxon>
        <taxon>malvids</taxon>
        <taxon>Brassicales</taxon>
        <taxon>Brassicaceae</taxon>
        <taxon>Brassiceae</taxon>
        <taxon>Raphanus</taxon>
    </lineage>
</organism>
<dbReference type="KEGG" id="rsz:108831963"/>
<evidence type="ECO:0000313" key="2">
    <source>
        <dbReference type="Proteomes" id="UP000504610"/>
    </source>
</evidence>
<evidence type="ECO:0000259" key="1">
    <source>
        <dbReference type="Pfam" id="PF13966"/>
    </source>
</evidence>
<reference evidence="3" key="2">
    <citation type="submission" date="2025-08" db="UniProtKB">
        <authorList>
            <consortium name="RefSeq"/>
        </authorList>
    </citation>
    <scope>IDENTIFICATION</scope>
    <source>
        <tissue evidence="3">Leaf</tissue>
    </source>
</reference>
<dbReference type="PANTHER" id="PTHR33116">
    <property type="entry name" value="REVERSE TRANSCRIPTASE ZINC-BINDING DOMAIN-CONTAINING PROTEIN-RELATED-RELATED"/>
    <property type="match status" value="1"/>
</dbReference>
<accession>A0A6J0LNQ3</accession>
<keyword evidence="2" id="KW-1185">Reference proteome</keyword>
<dbReference type="PANTHER" id="PTHR33116:SF84">
    <property type="entry name" value="RNA-DIRECTED DNA POLYMERASE"/>
    <property type="match status" value="1"/>
</dbReference>
<dbReference type="AlphaFoldDB" id="A0A6J0LNQ3"/>
<dbReference type="InterPro" id="IPR026960">
    <property type="entry name" value="RVT-Znf"/>
</dbReference>
<dbReference type="Pfam" id="PF13966">
    <property type="entry name" value="zf-RVT"/>
    <property type="match status" value="1"/>
</dbReference>
<gene>
    <name evidence="3" type="primary">LOC108831963</name>
</gene>
<dbReference type="Proteomes" id="UP000504610">
    <property type="component" value="Chromosome 2"/>
</dbReference>
<sequence>MEVDLHAFLTTIDLPLPIDVDDKYVWVAGDSNCFDFRSSSTWDVLRPRQDIKNWVDVVWFKGAIPKHSFNMWIANYDRMPTRSRLVAWGLPISAACPLCSNFDETRDHLLLSCAYSLAIWREVFSRCQPPVGAFTNWSELLSWIRAATSRRLSLLRKIATQAVVYHIWKQRNNMVHNQQLIPPATVFNNIDKEIRNIISARRRRKLFDSLMGDPELS</sequence>
<dbReference type="GeneID" id="108831963"/>
<evidence type="ECO:0000313" key="3">
    <source>
        <dbReference type="RefSeq" id="XP_018460961.2"/>
    </source>
</evidence>
<feature type="domain" description="Reverse transcriptase zinc-binding" evidence="1">
    <location>
        <begin position="36"/>
        <end position="120"/>
    </location>
</feature>
<dbReference type="OrthoDB" id="1026082at2759"/>
<protein>
    <submittedName>
        <fullName evidence="3">Uncharacterized protein LOC108831963</fullName>
    </submittedName>
</protein>
<reference evidence="2" key="1">
    <citation type="journal article" date="2019" name="Database">
        <title>The radish genome database (RadishGD): an integrated information resource for radish genomics.</title>
        <authorList>
            <person name="Yu H.J."/>
            <person name="Baek S."/>
            <person name="Lee Y.J."/>
            <person name="Cho A."/>
            <person name="Mun J.H."/>
        </authorList>
    </citation>
    <scope>NUCLEOTIDE SEQUENCE [LARGE SCALE GENOMIC DNA]</scope>
    <source>
        <strain evidence="2">cv. WK10039</strain>
    </source>
</reference>
<proteinExistence type="predicted"/>
<dbReference type="RefSeq" id="XP_018460961.2">
    <property type="nucleotide sequence ID" value="XM_018605459.2"/>
</dbReference>
<name>A0A6J0LNQ3_RAPSA</name>